<dbReference type="Proteomes" id="UP000267821">
    <property type="component" value="Unassembled WGS sequence"/>
</dbReference>
<name>A0A3N4LI04_9PEZI</name>
<organism evidence="1 2">
    <name type="scientific">Terfezia boudieri ATCC MYA-4762</name>
    <dbReference type="NCBI Taxonomy" id="1051890"/>
    <lineage>
        <taxon>Eukaryota</taxon>
        <taxon>Fungi</taxon>
        <taxon>Dikarya</taxon>
        <taxon>Ascomycota</taxon>
        <taxon>Pezizomycotina</taxon>
        <taxon>Pezizomycetes</taxon>
        <taxon>Pezizales</taxon>
        <taxon>Pezizaceae</taxon>
        <taxon>Terfezia</taxon>
    </lineage>
</organism>
<sequence>YLNRLNVLSVFEKQSIKSETSQYNLCCAAYPLVLPVDLQQVMSLSQSQAFLYSGKLSTFASFPTTYPSTYLNKCQIHRRPMYTLPKWGLFRGHLNEGDIIRLANVSAEDIHIDWKNHQRHRICIPCLQGKQYMNINRSPSERAKYPDISTPSQGISGYSNLKPMLMKLFNIKQDW</sequence>
<evidence type="ECO:0000313" key="2">
    <source>
        <dbReference type="Proteomes" id="UP000267821"/>
    </source>
</evidence>
<dbReference type="EMBL" id="ML121551">
    <property type="protein sequence ID" value="RPB22527.1"/>
    <property type="molecule type" value="Genomic_DNA"/>
</dbReference>
<protein>
    <submittedName>
        <fullName evidence="1">Uncharacterized protein</fullName>
    </submittedName>
</protein>
<dbReference type="AlphaFoldDB" id="A0A3N4LI04"/>
<accession>A0A3N4LI04</accession>
<evidence type="ECO:0000313" key="1">
    <source>
        <dbReference type="EMBL" id="RPB22527.1"/>
    </source>
</evidence>
<reference evidence="1 2" key="1">
    <citation type="journal article" date="2018" name="Nat. Ecol. Evol.">
        <title>Pezizomycetes genomes reveal the molecular basis of ectomycorrhizal truffle lifestyle.</title>
        <authorList>
            <person name="Murat C."/>
            <person name="Payen T."/>
            <person name="Noel B."/>
            <person name="Kuo A."/>
            <person name="Morin E."/>
            <person name="Chen J."/>
            <person name="Kohler A."/>
            <person name="Krizsan K."/>
            <person name="Balestrini R."/>
            <person name="Da Silva C."/>
            <person name="Montanini B."/>
            <person name="Hainaut M."/>
            <person name="Levati E."/>
            <person name="Barry K.W."/>
            <person name="Belfiori B."/>
            <person name="Cichocki N."/>
            <person name="Clum A."/>
            <person name="Dockter R.B."/>
            <person name="Fauchery L."/>
            <person name="Guy J."/>
            <person name="Iotti M."/>
            <person name="Le Tacon F."/>
            <person name="Lindquist E.A."/>
            <person name="Lipzen A."/>
            <person name="Malagnac F."/>
            <person name="Mello A."/>
            <person name="Molinier V."/>
            <person name="Miyauchi S."/>
            <person name="Poulain J."/>
            <person name="Riccioni C."/>
            <person name="Rubini A."/>
            <person name="Sitrit Y."/>
            <person name="Splivallo R."/>
            <person name="Traeger S."/>
            <person name="Wang M."/>
            <person name="Zifcakova L."/>
            <person name="Wipf D."/>
            <person name="Zambonelli A."/>
            <person name="Paolocci F."/>
            <person name="Nowrousian M."/>
            <person name="Ottonello S."/>
            <person name="Baldrian P."/>
            <person name="Spatafora J.W."/>
            <person name="Henrissat B."/>
            <person name="Nagy L.G."/>
            <person name="Aury J.M."/>
            <person name="Wincker P."/>
            <person name="Grigoriev I.V."/>
            <person name="Bonfante P."/>
            <person name="Martin F.M."/>
        </authorList>
    </citation>
    <scope>NUCLEOTIDE SEQUENCE [LARGE SCALE GENOMIC DNA]</scope>
    <source>
        <strain evidence="1 2">ATCC MYA-4762</strain>
    </source>
</reference>
<proteinExistence type="predicted"/>
<dbReference type="InParanoid" id="A0A3N4LI04"/>
<gene>
    <name evidence="1" type="ORF">L211DRAFT_884867</name>
</gene>
<keyword evidence="2" id="KW-1185">Reference proteome</keyword>
<feature type="non-terminal residue" evidence="1">
    <location>
        <position position="1"/>
    </location>
</feature>